<dbReference type="STRING" id="1122185.N792_06755"/>
<dbReference type="OrthoDB" id="5573101at2"/>
<dbReference type="InterPro" id="IPR001129">
    <property type="entry name" value="Membr-assoc_MAPEG"/>
</dbReference>
<evidence type="ECO:0000256" key="4">
    <source>
        <dbReference type="ARBA" id="ARBA00023136"/>
    </source>
</evidence>
<accession>A0A0A0ES96</accession>
<dbReference type="GO" id="GO:0016020">
    <property type="term" value="C:membrane"/>
    <property type="evidence" value="ECO:0007669"/>
    <property type="project" value="UniProtKB-SubCell"/>
</dbReference>
<evidence type="ECO:0000313" key="7">
    <source>
        <dbReference type="Proteomes" id="UP000030017"/>
    </source>
</evidence>
<proteinExistence type="predicted"/>
<dbReference type="Pfam" id="PF01124">
    <property type="entry name" value="MAPEG"/>
    <property type="match status" value="1"/>
</dbReference>
<dbReference type="InterPro" id="IPR023352">
    <property type="entry name" value="MAPEG-like_dom_sf"/>
</dbReference>
<dbReference type="Proteomes" id="UP000030017">
    <property type="component" value="Unassembled WGS sequence"/>
</dbReference>
<comment type="subcellular location">
    <subcellularLocation>
        <location evidence="1">Membrane</location>
    </subcellularLocation>
</comment>
<evidence type="ECO:0000256" key="2">
    <source>
        <dbReference type="ARBA" id="ARBA00022692"/>
    </source>
</evidence>
<evidence type="ECO:0008006" key="8">
    <source>
        <dbReference type="Google" id="ProtNLM"/>
    </source>
</evidence>
<keyword evidence="7" id="KW-1185">Reference proteome</keyword>
<keyword evidence="2 5" id="KW-0812">Transmembrane</keyword>
<dbReference type="RefSeq" id="WP_036193214.1">
    <property type="nucleotide sequence ID" value="NZ_AVPS01000004.1"/>
</dbReference>
<protein>
    <recommendedName>
        <fullName evidence="8">MAPEG family protein</fullName>
    </recommendedName>
</protein>
<dbReference type="eggNOG" id="COG5331">
    <property type="taxonomic scope" value="Bacteria"/>
</dbReference>
<comment type="caution">
    <text evidence="6">The sequence shown here is derived from an EMBL/GenBank/DDBJ whole genome shotgun (WGS) entry which is preliminary data.</text>
</comment>
<feature type="transmembrane region" description="Helical" evidence="5">
    <location>
        <begin position="69"/>
        <end position="96"/>
    </location>
</feature>
<organism evidence="6 7">
    <name type="scientific">Lysobacter concretionis Ko07 = DSM 16239</name>
    <dbReference type="NCBI Taxonomy" id="1122185"/>
    <lineage>
        <taxon>Bacteria</taxon>
        <taxon>Pseudomonadati</taxon>
        <taxon>Pseudomonadota</taxon>
        <taxon>Gammaproteobacteria</taxon>
        <taxon>Lysobacterales</taxon>
        <taxon>Lysobacteraceae</taxon>
        <taxon>Novilysobacter</taxon>
    </lineage>
</organism>
<keyword evidence="3 5" id="KW-1133">Transmembrane helix</keyword>
<dbReference type="AlphaFoldDB" id="A0A0A0ES96"/>
<sequence>MSNQAIFLPALVMVALTIVVWFRMYFMRVAQMKRDRIHPQAVASSAQSAALLTDSRAADNFRNLFELPVLFYLALVVAAVSGLVTGTLLVLAWLFVTLRVLHSAIHCTYNKVMHRFKAYLAGGMVLWAIWVVLAVGLLR</sequence>
<name>A0A0A0ES96_9GAMM</name>
<evidence type="ECO:0000256" key="1">
    <source>
        <dbReference type="ARBA" id="ARBA00004370"/>
    </source>
</evidence>
<evidence type="ECO:0000313" key="6">
    <source>
        <dbReference type="EMBL" id="KGM52037.1"/>
    </source>
</evidence>
<dbReference type="EMBL" id="AVPS01000004">
    <property type="protein sequence ID" value="KGM52037.1"/>
    <property type="molecule type" value="Genomic_DNA"/>
</dbReference>
<evidence type="ECO:0000256" key="5">
    <source>
        <dbReference type="SAM" id="Phobius"/>
    </source>
</evidence>
<feature type="transmembrane region" description="Helical" evidence="5">
    <location>
        <begin position="6"/>
        <end position="26"/>
    </location>
</feature>
<dbReference type="SUPFAM" id="SSF161084">
    <property type="entry name" value="MAPEG domain-like"/>
    <property type="match status" value="1"/>
</dbReference>
<feature type="transmembrane region" description="Helical" evidence="5">
    <location>
        <begin position="116"/>
        <end position="138"/>
    </location>
</feature>
<evidence type="ECO:0000256" key="3">
    <source>
        <dbReference type="ARBA" id="ARBA00022989"/>
    </source>
</evidence>
<reference evidence="6 7" key="1">
    <citation type="submission" date="2013-08" db="EMBL/GenBank/DDBJ databases">
        <title>Genome sequencing of Lysobacter.</title>
        <authorList>
            <person name="Zhang S."/>
            <person name="Wang G."/>
        </authorList>
    </citation>
    <scope>NUCLEOTIDE SEQUENCE [LARGE SCALE GENOMIC DNA]</scope>
    <source>
        <strain evidence="6 7">Ko07</strain>
    </source>
</reference>
<dbReference type="Gene3D" id="1.20.120.550">
    <property type="entry name" value="Membrane associated eicosanoid/glutathione metabolism-like domain"/>
    <property type="match status" value="1"/>
</dbReference>
<gene>
    <name evidence="6" type="ORF">N792_06755</name>
</gene>
<keyword evidence="4 5" id="KW-0472">Membrane</keyword>